<accession>A0A8H7QSA1</accession>
<dbReference type="Proteomes" id="UP000650833">
    <property type="component" value="Unassembled WGS sequence"/>
</dbReference>
<organism evidence="1 2">
    <name type="scientific">Mucor plumbeus</name>
    <dbReference type="NCBI Taxonomy" id="97098"/>
    <lineage>
        <taxon>Eukaryota</taxon>
        <taxon>Fungi</taxon>
        <taxon>Fungi incertae sedis</taxon>
        <taxon>Mucoromycota</taxon>
        <taxon>Mucoromycotina</taxon>
        <taxon>Mucoromycetes</taxon>
        <taxon>Mucorales</taxon>
        <taxon>Mucorineae</taxon>
        <taxon>Mucoraceae</taxon>
        <taxon>Mucor</taxon>
    </lineage>
</organism>
<sequence length="68" mass="7388">MKRNTAESYNKATFVVDKGSQNIASKFAIISVTKDIERPVGLIEFIGSKTKLSAIAPSHVFDADTVCQ</sequence>
<reference evidence="1" key="1">
    <citation type="submission" date="2020-12" db="EMBL/GenBank/DDBJ databases">
        <title>Metabolic potential, ecology and presence of endohyphal bacteria is reflected in genomic diversity of Mucoromycotina.</title>
        <authorList>
            <person name="Muszewska A."/>
            <person name="Okrasinska A."/>
            <person name="Steczkiewicz K."/>
            <person name="Drgas O."/>
            <person name="Orlowska M."/>
            <person name="Perlinska-Lenart U."/>
            <person name="Aleksandrzak-Piekarczyk T."/>
            <person name="Szatraj K."/>
            <person name="Zielenkiewicz U."/>
            <person name="Pilsyk S."/>
            <person name="Malc E."/>
            <person name="Mieczkowski P."/>
            <person name="Kruszewska J.S."/>
            <person name="Biernat P."/>
            <person name="Pawlowska J."/>
        </authorList>
    </citation>
    <scope>NUCLEOTIDE SEQUENCE</scope>
    <source>
        <strain evidence="1">CBS 226.32</strain>
    </source>
</reference>
<evidence type="ECO:0000313" key="1">
    <source>
        <dbReference type="EMBL" id="KAG2196741.1"/>
    </source>
</evidence>
<proteinExistence type="predicted"/>
<name>A0A8H7QSA1_9FUNG</name>
<gene>
    <name evidence="1" type="ORF">INT46_004659</name>
</gene>
<protein>
    <submittedName>
        <fullName evidence="1">Uncharacterized protein</fullName>
    </submittedName>
</protein>
<dbReference type="AlphaFoldDB" id="A0A8H7QSA1"/>
<keyword evidence="2" id="KW-1185">Reference proteome</keyword>
<comment type="caution">
    <text evidence="1">The sequence shown here is derived from an EMBL/GenBank/DDBJ whole genome shotgun (WGS) entry which is preliminary data.</text>
</comment>
<dbReference type="EMBL" id="JAEPRC010000461">
    <property type="protein sequence ID" value="KAG2196741.1"/>
    <property type="molecule type" value="Genomic_DNA"/>
</dbReference>
<evidence type="ECO:0000313" key="2">
    <source>
        <dbReference type="Proteomes" id="UP000650833"/>
    </source>
</evidence>